<protein>
    <recommendedName>
        <fullName evidence="3">HlyD family secretion protein</fullName>
    </recommendedName>
</protein>
<dbReference type="EMBL" id="BAAADS010000015">
    <property type="protein sequence ID" value="GAA0604048.1"/>
    <property type="molecule type" value="Genomic_DNA"/>
</dbReference>
<evidence type="ECO:0000313" key="2">
    <source>
        <dbReference type="Proteomes" id="UP001500866"/>
    </source>
</evidence>
<dbReference type="Proteomes" id="UP001500866">
    <property type="component" value="Unassembled WGS sequence"/>
</dbReference>
<keyword evidence="2" id="KW-1185">Reference proteome</keyword>
<accession>A0ABP3RC85</accession>
<reference evidence="2" key="1">
    <citation type="journal article" date="2019" name="Int. J. Syst. Evol. Microbiol.">
        <title>The Global Catalogue of Microorganisms (GCM) 10K type strain sequencing project: providing services to taxonomists for standard genome sequencing and annotation.</title>
        <authorList>
            <consortium name="The Broad Institute Genomics Platform"/>
            <consortium name="The Broad Institute Genome Sequencing Center for Infectious Disease"/>
            <person name="Wu L."/>
            <person name="Ma J."/>
        </authorList>
    </citation>
    <scope>NUCLEOTIDE SEQUENCE [LARGE SCALE GENOMIC DNA]</scope>
    <source>
        <strain evidence="2">JCM 15395</strain>
    </source>
</reference>
<comment type="caution">
    <text evidence="1">The sequence shown here is derived from an EMBL/GenBank/DDBJ whole genome shotgun (WGS) entry which is preliminary data.</text>
</comment>
<proteinExistence type="predicted"/>
<sequence>MKKYWKLIVIVPLIVIVIGAFYIKSALSAGSYPEIMLEKKQGNESAIQDIALKGLYHTESFSSELTLTADGADFDADNSFFERVSRFNLYNKQVASLQDRYRGFMRGKSGSASSYVETDNVVGYAEVINQSFDSGNNSMEFAVAVLNKKNNETMEFAVMVPNRAKYRSVRIQDVQYVNGELKVITKNSLELSKTNDVNEEIHVYSFNMDKKELTGEEMIMKIGHESYTRPLSTSYHYNTSPNQIVVFKKMKEETVQQQDMKKGASAEVTKTRVEGITAYNLKTDEKLDVKLPEKLREQQILAVEDSSLYLQSAAKGKLEVVQYDMMRRKVTNRFGLDAGGTDSQYLNARATEVHDGKLSILFTKGNSPVAQQLTVINIESGKTVYAGEITLEKPSDGKEILNFYKMSVR</sequence>
<evidence type="ECO:0000313" key="1">
    <source>
        <dbReference type="EMBL" id="GAA0604048.1"/>
    </source>
</evidence>
<name>A0ABP3RC85_9BACI</name>
<organism evidence="1 2">
    <name type="scientific">Virgibacillus siamensis</name>
    <dbReference type="NCBI Taxonomy" id="480071"/>
    <lineage>
        <taxon>Bacteria</taxon>
        <taxon>Bacillati</taxon>
        <taxon>Bacillota</taxon>
        <taxon>Bacilli</taxon>
        <taxon>Bacillales</taxon>
        <taxon>Bacillaceae</taxon>
        <taxon>Virgibacillus</taxon>
    </lineage>
</organism>
<dbReference type="RefSeq" id="WP_343812903.1">
    <property type="nucleotide sequence ID" value="NZ_BAAADS010000015.1"/>
</dbReference>
<gene>
    <name evidence="1" type="ORF">GCM10009001_21480</name>
</gene>
<evidence type="ECO:0008006" key="3">
    <source>
        <dbReference type="Google" id="ProtNLM"/>
    </source>
</evidence>